<accession>A0A6S6PCE5</accession>
<evidence type="ECO:0000256" key="1">
    <source>
        <dbReference type="SAM" id="Phobius"/>
    </source>
</evidence>
<name>A0A6S6PCE5_ACEAC</name>
<keyword evidence="1" id="KW-0472">Membrane</keyword>
<keyword evidence="1" id="KW-1133">Transmembrane helix</keyword>
<feature type="transmembrane region" description="Helical" evidence="1">
    <location>
        <begin position="45"/>
        <end position="65"/>
    </location>
</feature>
<evidence type="ECO:0000313" key="2">
    <source>
        <dbReference type="EMBL" id="BCI66457.1"/>
    </source>
</evidence>
<protein>
    <recommendedName>
        <fullName evidence="4">EamA domain-containing protein</fullName>
    </recommendedName>
</protein>
<feature type="transmembrane region" description="Helical" evidence="1">
    <location>
        <begin position="12"/>
        <end position="33"/>
    </location>
</feature>
<feature type="transmembrane region" description="Helical" evidence="1">
    <location>
        <begin position="142"/>
        <end position="163"/>
    </location>
</feature>
<evidence type="ECO:0000313" key="3">
    <source>
        <dbReference type="Proteomes" id="UP000515220"/>
    </source>
</evidence>
<organism evidence="2 3">
    <name type="scientific">Acetobacter aceti</name>
    <dbReference type="NCBI Taxonomy" id="435"/>
    <lineage>
        <taxon>Bacteria</taxon>
        <taxon>Pseudomonadati</taxon>
        <taxon>Pseudomonadota</taxon>
        <taxon>Alphaproteobacteria</taxon>
        <taxon>Acetobacterales</taxon>
        <taxon>Acetobacteraceae</taxon>
        <taxon>Acetobacter</taxon>
        <taxon>Acetobacter subgen. Acetobacter</taxon>
    </lineage>
</organism>
<reference evidence="2 3" key="1">
    <citation type="submission" date="2020-07" db="EMBL/GenBank/DDBJ databases">
        <title>Complete Genome Sequence of an acetic acid bacterium, Acetobacter aceti JCM20276.</title>
        <authorList>
            <person name="Hirose Y."/>
            <person name="Mihara H."/>
        </authorList>
    </citation>
    <scope>NUCLEOTIDE SEQUENCE [LARGE SCALE GENOMIC DNA]</scope>
    <source>
        <strain evidence="2 3">JCM20276</strain>
    </source>
</reference>
<evidence type="ECO:0008006" key="4">
    <source>
        <dbReference type="Google" id="ProtNLM"/>
    </source>
</evidence>
<feature type="transmembrane region" description="Helical" evidence="1">
    <location>
        <begin position="112"/>
        <end position="136"/>
    </location>
</feature>
<dbReference type="EMBL" id="AP023326">
    <property type="protein sequence ID" value="BCI66457.1"/>
    <property type="molecule type" value="Genomic_DNA"/>
</dbReference>
<dbReference type="Proteomes" id="UP000515220">
    <property type="component" value="Chromosome"/>
</dbReference>
<sequence length="238" mass="26028">MLYYIMLSTAVQTGGIALTALVIGFLPVIITIIGSREKEAVRLFALLPSLMLCVAGALCIGWRAIEAPGATSQSGEGLLYAIAALASWTAYAVGNSRCLIRLNKVSAHDWNLLMGLMTGVQAILLIPVVFLCGHLHHEFEQWIRLGIVAAAVAITASIFGNALWNCMSRLLPLTMTGQMILFETLFALMYGFLWEKKWPCLLEIMAFTFIVFSVLTCISVHQKQASKLHGYTTNSSKN</sequence>
<proteinExistence type="predicted"/>
<gene>
    <name evidence="2" type="ORF">AAJCM20276_10810</name>
</gene>
<feature type="transmembrane region" description="Helical" evidence="1">
    <location>
        <begin position="204"/>
        <end position="221"/>
    </location>
</feature>
<dbReference type="AlphaFoldDB" id="A0A6S6PCE5"/>
<keyword evidence="1" id="KW-0812">Transmembrane</keyword>
<feature type="transmembrane region" description="Helical" evidence="1">
    <location>
        <begin position="77"/>
        <end position="100"/>
    </location>
</feature>
<feature type="transmembrane region" description="Helical" evidence="1">
    <location>
        <begin position="170"/>
        <end position="192"/>
    </location>
</feature>